<keyword evidence="6" id="KW-0418">Kinase</keyword>
<dbReference type="GO" id="GO:0005524">
    <property type="term" value="F:ATP binding"/>
    <property type="evidence" value="ECO:0007669"/>
    <property type="project" value="UniProtKB-KW"/>
</dbReference>
<dbReference type="EMBL" id="AGEG01000013">
    <property type="protein sequence ID" value="EHR36886.1"/>
    <property type="molecule type" value="Genomic_DNA"/>
</dbReference>
<dbReference type="InterPro" id="IPR003594">
    <property type="entry name" value="HATPase_dom"/>
</dbReference>
<evidence type="ECO:0000313" key="13">
    <source>
        <dbReference type="EMBL" id="EHR36886.1"/>
    </source>
</evidence>
<dbReference type="InterPro" id="IPR050640">
    <property type="entry name" value="Bact_2-comp_sensor_kinase"/>
</dbReference>
<protein>
    <recommendedName>
        <fullName evidence="12">Histidine kinase domain-containing protein</fullName>
    </recommendedName>
</protein>
<reference evidence="13 14" key="1">
    <citation type="submission" date="2012-01" db="EMBL/GenBank/DDBJ databases">
        <title>The Genome Sequence of Facklamia languida CCUG 37842.</title>
        <authorList>
            <consortium name="The Broad Institute Genome Sequencing Platform"/>
            <person name="Earl A."/>
            <person name="Ward D."/>
            <person name="Feldgarden M."/>
            <person name="Gevers D."/>
            <person name="Huys G."/>
            <person name="Young S.K."/>
            <person name="Zeng Q."/>
            <person name="Gargeya S."/>
            <person name="Fitzgerald M."/>
            <person name="Haas B."/>
            <person name="Abouelleil A."/>
            <person name="Alvarado L."/>
            <person name="Arachchi H.M."/>
            <person name="Berlin A."/>
            <person name="Chapman S.B."/>
            <person name="Gearin G."/>
            <person name="Goldberg J."/>
            <person name="Griggs A."/>
            <person name="Gujja S."/>
            <person name="Hansen M."/>
            <person name="Heiman D."/>
            <person name="Howarth C."/>
            <person name="Larimer J."/>
            <person name="Lui A."/>
            <person name="MacDonald P.J.P."/>
            <person name="McCowen C."/>
            <person name="Montmayeur A."/>
            <person name="Murphy C."/>
            <person name="Neiman D."/>
            <person name="Pearson M."/>
            <person name="Priest M."/>
            <person name="Roberts A."/>
            <person name="Saif S."/>
            <person name="Shea T."/>
            <person name="Sisk P."/>
            <person name="Stolte C."/>
            <person name="Sykes S."/>
            <person name="Wortman J."/>
            <person name="Nusbaum C."/>
            <person name="Birren B."/>
        </authorList>
    </citation>
    <scope>NUCLEOTIDE SEQUENCE [LARGE SCALE GENOMIC DNA]</scope>
    <source>
        <strain evidence="13 14">CCUG 37842</strain>
    </source>
</reference>
<dbReference type="Proteomes" id="UP000006190">
    <property type="component" value="Unassembled WGS sequence"/>
</dbReference>
<proteinExistence type="predicted"/>
<dbReference type="PATRIC" id="fig|883113.3.peg.1106"/>
<keyword evidence="14" id="KW-1185">Reference proteome</keyword>
<evidence type="ECO:0000256" key="5">
    <source>
        <dbReference type="ARBA" id="ARBA00022741"/>
    </source>
</evidence>
<feature type="domain" description="Histidine kinase" evidence="12">
    <location>
        <begin position="490"/>
        <end position="593"/>
    </location>
</feature>
<dbReference type="GO" id="GO:0071555">
    <property type="term" value="P:cell wall organization"/>
    <property type="evidence" value="ECO:0007669"/>
    <property type="project" value="InterPro"/>
</dbReference>
<keyword evidence="8 11" id="KW-1133">Transmembrane helix</keyword>
<name>H3NJS3_9LACT</name>
<dbReference type="Gene3D" id="3.30.565.10">
    <property type="entry name" value="Histidine kinase-like ATPase, C-terminal domain"/>
    <property type="match status" value="1"/>
</dbReference>
<evidence type="ECO:0000256" key="1">
    <source>
        <dbReference type="ARBA" id="ARBA00004651"/>
    </source>
</evidence>
<accession>H3NJS3</accession>
<dbReference type="AlphaFoldDB" id="H3NJS3"/>
<dbReference type="SUPFAM" id="SSF55781">
    <property type="entry name" value="GAF domain-like"/>
    <property type="match status" value="1"/>
</dbReference>
<dbReference type="InterPro" id="IPR010559">
    <property type="entry name" value="Sig_transdc_His_kin_internal"/>
</dbReference>
<dbReference type="InterPro" id="IPR036890">
    <property type="entry name" value="HATPase_C_sf"/>
</dbReference>
<dbReference type="PROSITE" id="PS50109">
    <property type="entry name" value="HIS_KIN"/>
    <property type="match status" value="1"/>
</dbReference>
<dbReference type="PANTHER" id="PTHR34220">
    <property type="entry name" value="SENSOR HISTIDINE KINASE YPDA"/>
    <property type="match status" value="1"/>
</dbReference>
<evidence type="ECO:0000256" key="10">
    <source>
        <dbReference type="ARBA" id="ARBA00023136"/>
    </source>
</evidence>
<evidence type="ECO:0000313" key="14">
    <source>
        <dbReference type="Proteomes" id="UP000006190"/>
    </source>
</evidence>
<feature type="transmembrane region" description="Helical" evidence="11">
    <location>
        <begin position="193"/>
        <end position="216"/>
    </location>
</feature>
<comment type="subcellular location">
    <subcellularLocation>
        <location evidence="1">Cell membrane</location>
        <topology evidence="1">Multi-pass membrane protein</topology>
    </subcellularLocation>
</comment>
<dbReference type="GO" id="GO:0000155">
    <property type="term" value="F:phosphorelay sensor kinase activity"/>
    <property type="evidence" value="ECO:0007669"/>
    <property type="project" value="InterPro"/>
</dbReference>
<evidence type="ECO:0000256" key="2">
    <source>
        <dbReference type="ARBA" id="ARBA00022475"/>
    </source>
</evidence>
<dbReference type="OrthoDB" id="9776552at2"/>
<dbReference type="InterPro" id="IPR011620">
    <property type="entry name" value="Sig_transdc_His_kinase_LytS_TM"/>
</dbReference>
<dbReference type="SMART" id="SM00387">
    <property type="entry name" value="HATPase_c"/>
    <property type="match status" value="1"/>
</dbReference>
<keyword evidence="2" id="KW-1003">Cell membrane</keyword>
<dbReference type="SUPFAM" id="SSF55874">
    <property type="entry name" value="ATPase domain of HSP90 chaperone/DNA topoisomerase II/histidine kinase"/>
    <property type="match status" value="1"/>
</dbReference>
<evidence type="ECO:0000259" key="12">
    <source>
        <dbReference type="PROSITE" id="PS50109"/>
    </source>
</evidence>
<sequence length="608" mass="67198">MRTMTDLKDGVAMSMLTLFMLLLERTALMLLFAYILMNFTFLKAPLSQRDQKRSIVILTLVFLIFGFFSNLSGVVVQVPHLTLSSFSLKLPDDAVIANSRVLSISVAGLIGGPWVGGIVGITTGILRFLQGGLSPLTYLISSSLTGIASGLIGRHFIHKSELPQPAIGGLTGLVLEGVQIICIYLLAWDSQEALALIQLIALPMALINSLGLYLFLAIIRQSLRHEDSLKAVQTEDVLNLTQQTFSLFHDGLNQETAQKAAQLIYQTMKIAAVSITDQKEILAFIGAGSDHHLVGMPLQTNLSYTSIDTGQTHLALDPDDIGCHHPGCPLKAGIIVPLKTEDTVAGTLKFYFDDENQLTQEKENWATGLGAIFSTQLQLGIAQRQKALLKEAELRSLQGQVNPHFFFNAMNTIRAVIRTDPDQARQLLSKLSNYFRSNIKGHRETQIPLTEELQYVQNYLEIEQTRFPDRFQVDFQMDPGLEMIRVPPFIIQVLVENAIKHAFGSRPKDNQIRVEILDQDQLIQIKVQDNGLGISDAIISRLGKEAISESQGSGTAIENLNKRLMGLYGPQHSLAIQTSPQGTSFTIRIPKEKGKIAHDESNPDPTRR</sequence>
<keyword evidence="9" id="KW-0902">Two-component regulatory system</keyword>
<dbReference type="InterPro" id="IPR005467">
    <property type="entry name" value="His_kinase_dom"/>
</dbReference>
<keyword evidence="5" id="KW-0547">Nucleotide-binding</keyword>
<comment type="caution">
    <text evidence="13">The sequence shown here is derived from an EMBL/GenBank/DDBJ whole genome shotgun (WGS) entry which is preliminary data.</text>
</comment>
<evidence type="ECO:0000256" key="11">
    <source>
        <dbReference type="SAM" id="Phobius"/>
    </source>
</evidence>
<dbReference type="HOGENOM" id="CLU_020473_3_3_9"/>
<feature type="transmembrane region" description="Helical" evidence="11">
    <location>
        <begin position="135"/>
        <end position="153"/>
    </location>
</feature>
<evidence type="ECO:0000256" key="3">
    <source>
        <dbReference type="ARBA" id="ARBA00022679"/>
    </source>
</evidence>
<feature type="transmembrane region" description="Helical" evidence="11">
    <location>
        <begin position="55"/>
        <end position="80"/>
    </location>
</feature>
<evidence type="ECO:0000256" key="4">
    <source>
        <dbReference type="ARBA" id="ARBA00022692"/>
    </source>
</evidence>
<evidence type="ECO:0000256" key="9">
    <source>
        <dbReference type="ARBA" id="ARBA00023012"/>
    </source>
</evidence>
<evidence type="ECO:0000256" key="7">
    <source>
        <dbReference type="ARBA" id="ARBA00022840"/>
    </source>
</evidence>
<keyword evidence="10 11" id="KW-0472">Membrane</keyword>
<feature type="transmembrane region" description="Helical" evidence="11">
    <location>
        <begin position="101"/>
        <end position="129"/>
    </location>
</feature>
<feature type="transmembrane region" description="Helical" evidence="11">
    <location>
        <begin position="12"/>
        <end position="35"/>
    </location>
</feature>
<keyword evidence="4 11" id="KW-0812">Transmembrane</keyword>
<dbReference type="GO" id="GO:0005886">
    <property type="term" value="C:plasma membrane"/>
    <property type="evidence" value="ECO:0007669"/>
    <property type="project" value="UniProtKB-SubCell"/>
</dbReference>
<keyword evidence="3" id="KW-0808">Transferase</keyword>
<organism evidence="13 14">
    <name type="scientific">Facklamia languida CCUG 37842</name>
    <dbReference type="NCBI Taxonomy" id="883113"/>
    <lineage>
        <taxon>Bacteria</taxon>
        <taxon>Bacillati</taxon>
        <taxon>Bacillota</taxon>
        <taxon>Bacilli</taxon>
        <taxon>Lactobacillales</taxon>
        <taxon>Aerococcaceae</taxon>
        <taxon>Facklamia</taxon>
    </lineage>
</organism>
<dbReference type="eggNOG" id="COG3275">
    <property type="taxonomic scope" value="Bacteria"/>
</dbReference>
<feature type="transmembrane region" description="Helical" evidence="11">
    <location>
        <begin position="165"/>
        <end position="187"/>
    </location>
</feature>
<gene>
    <name evidence="13" type="ORF">HMPREF9708_01112</name>
</gene>
<evidence type="ECO:0000256" key="6">
    <source>
        <dbReference type="ARBA" id="ARBA00022777"/>
    </source>
</evidence>
<dbReference type="PANTHER" id="PTHR34220:SF7">
    <property type="entry name" value="SENSOR HISTIDINE KINASE YPDA"/>
    <property type="match status" value="1"/>
</dbReference>
<evidence type="ECO:0000256" key="8">
    <source>
        <dbReference type="ARBA" id="ARBA00022989"/>
    </source>
</evidence>
<dbReference type="Pfam" id="PF06580">
    <property type="entry name" value="His_kinase"/>
    <property type="match status" value="1"/>
</dbReference>
<dbReference type="STRING" id="883113.HMPREF9708_01112"/>
<dbReference type="Pfam" id="PF07694">
    <property type="entry name" value="5TM-5TMR_LYT"/>
    <property type="match status" value="1"/>
</dbReference>
<dbReference type="Pfam" id="PF02518">
    <property type="entry name" value="HATPase_c"/>
    <property type="match status" value="1"/>
</dbReference>
<keyword evidence="7" id="KW-0067">ATP-binding</keyword>